<protein>
    <recommendedName>
        <fullName evidence="13">Cation efflux protein transmembrane domain-containing protein</fullName>
    </recommendedName>
</protein>
<evidence type="ECO:0000256" key="12">
    <source>
        <dbReference type="SAM" id="Phobius"/>
    </source>
</evidence>
<feature type="compositionally biased region" description="Polar residues" evidence="11">
    <location>
        <begin position="1"/>
        <end position="11"/>
    </location>
</feature>
<feature type="transmembrane region" description="Helical" evidence="12">
    <location>
        <begin position="76"/>
        <end position="97"/>
    </location>
</feature>
<sequence>MSNSDQASTPAPGSRAELSLEPVQLTPTPSTWTTDPELCRKLSRRAQLLAGASVTYNVIEAAIAISAGLVAGSVALVGFGLDSVVEVSSGLIILWQFRHRLPETREKQALRLLAFSFFGLAAYVGFESIRSLITGADPETSPVGIGLAIASLIVMPFLSWAQRRTGKALGSNAVVADSTQTLLCTYLSAVLLVGLLLNATLGWGWADPIAGLVIAAVAIREGREAWRGEGCCSPIAGGATAGDPVACGCSGGTCTDGCCN</sequence>
<dbReference type="InterPro" id="IPR058533">
    <property type="entry name" value="Cation_efflux_TM"/>
</dbReference>
<feature type="transmembrane region" description="Helical" evidence="12">
    <location>
        <begin position="109"/>
        <end position="129"/>
    </location>
</feature>
<name>A0ABP4L8C3_9ACTN</name>
<evidence type="ECO:0000313" key="15">
    <source>
        <dbReference type="Proteomes" id="UP001500363"/>
    </source>
</evidence>
<reference evidence="15" key="1">
    <citation type="journal article" date="2019" name="Int. J. Syst. Evol. Microbiol.">
        <title>The Global Catalogue of Microorganisms (GCM) 10K type strain sequencing project: providing services to taxonomists for standard genome sequencing and annotation.</title>
        <authorList>
            <consortium name="The Broad Institute Genomics Platform"/>
            <consortium name="The Broad Institute Genome Sequencing Center for Infectious Disease"/>
            <person name="Wu L."/>
            <person name="Ma J."/>
        </authorList>
    </citation>
    <scope>NUCLEOTIDE SEQUENCE [LARGE SCALE GENOMIC DNA]</scope>
    <source>
        <strain evidence="15">JCM 14303</strain>
    </source>
</reference>
<dbReference type="InterPro" id="IPR026765">
    <property type="entry name" value="Tmem163"/>
</dbReference>
<dbReference type="Proteomes" id="UP001500363">
    <property type="component" value="Unassembled WGS sequence"/>
</dbReference>
<dbReference type="PANTHER" id="PTHR31937">
    <property type="entry name" value="TRANSMEMBRANE PROTEIN 163"/>
    <property type="match status" value="1"/>
</dbReference>
<dbReference type="EMBL" id="BAAANC010000001">
    <property type="protein sequence ID" value="GAA1516870.1"/>
    <property type="molecule type" value="Genomic_DNA"/>
</dbReference>
<keyword evidence="8" id="KW-0770">Synapse</keyword>
<evidence type="ECO:0000259" key="13">
    <source>
        <dbReference type="Pfam" id="PF01545"/>
    </source>
</evidence>
<feature type="transmembrane region" description="Helical" evidence="12">
    <location>
        <begin position="48"/>
        <end position="70"/>
    </location>
</feature>
<comment type="similarity">
    <text evidence="3">Belongs to the TMEM163 family.</text>
</comment>
<keyword evidence="7 12" id="KW-1133">Transmembrane helix</keyword>
<evidence type="ECO:0000256" key="2">
    <source>
        <dbReference type="ARBA" id="ARBA00004644"/>
    </source>
</evidence>
<evidence type="ECO:0000256" key="1">
    <source>
        <dbReference type="ARBA" id="ARBA00004146"/>
    </source>
</evidence>
<keyword evidence="15" id="KW-1185">Reference proteome</keyword>
<evidence type="ECO:0000256" key="9">
    <source>
        <dbReference type="ARBA" id="ARBA00023136"/>
    </source>
</evidence>
<evidence type="ECO:0000256" key="8">
    <source>
        <dbReference type="ARBA" id="ARBA00023018"/>
    </source>
</evidence>
<organism evidence="14 15">
    <name type="scientific">Kribbella lupini</name>
    <dbReference type="NCBI Taxonomy" id="291602"/>
    <lineage>
        <taxon>Bacteria</taxon>
        <taxon>Bacillati</taxon>
        <taxon>Actinomycetota</taxon>
        <taxon>Actinomycetes</taxon>
        <taxon>Propionibacteriales</taxon>
        <taxon>Kribbellaceae</taxon>
        <taxon>Kribbella</taxon>
    </lineage>
</organism>
<evidence type="ECO:0000256" key="3">
    <source>
        <dbReference type="ARBA" id="ARBA00008731"/>
    </source>
</evidence>
<feature type="domain" description="Cation efflux protein transmembrane" evidence="13">
    <location>
        <begin position="116"/>
        <end position="223"/>
    </location>
</feature>
<evidence type="ECO:0000313" key="14">
    <source>
        <dbReference type="EMBL" id="GAA1516870.1"/>
    </source>
</evidence>
<proteinExistence type="inferred from homology"/>
<keyword evidence="5" id="KW-0967">Endosome</keyword>
<evidence type="ECO:0000256" key="4">
    <source>
        <dbReference type="ARBA" id="ARBA00022692"/>
    </source>
</evidence>
<keyword evidence="6" id="KW-0862">Zinc</keyword>
<keyword evidence="9 12" id="KW-0472">Membrane</keyword>
<evidence type="ECO:0000256" key="5">
    <source>
        <dbReference type="ARBA" id="ARBA00022753"/>
    </source>
</evidence>
<evidence type="ECO:0000256" key="6">
    <source>
        <dbReference type="ARBA" id="ARBA00022833"/>
    </source>
</evidence>
<dbReference type="SUPFAM" id="SSF161111">
    <property type="entry name" value="Cation efflux protein transmembrane domain-like"/>
    <property type="match status" value="1"/>
</dbReference>
<comment type="subcellular location">
    <subcellularLocation>
        <location evidence="2">Cytoplasmic vesicle</location>
        <location evidence="2">Secretory vesicle</location>
        <location evidence="2">Synaptic vesicle membrane</location>
        <topology evidence="2">Multi-pass membrane protein</topology>
    </subcellularLocation>
    <subcellularLocation>
        <location evidence="1">Early endosome membrane</location>
    </subcellularLocation>
</comment>
<dbReference type="PANTHER" id="PTHR31937:SF2">
    <property type="entry name" value="TRANSMEMBRANE PROTEIN 163"/>
    <property type="match status" value="1"/>
</dbReference>
<evidence type="ECO:0000256" key="7">
    <source>
        <dbReference type="ARBA" id="ARBA00022989"/>
    </source>
</evidence>
<comment type="caution">
    <text evidence="14">The sequence shown here is derived from an EMBL/GenBank/DDBJ whole genome shotgun (WGS) entry which is preliminary data.</text>
</comment>
<feature type="region of interest" description="Disordered" evidence="11">
    <location>
        <begin position="1"/>
        <end position="33"/>
    </location>
</feature>
<evidence type="ECO:0000256" key="11">
    <source>
        <dbReference type="SAM" id="MobiDB-lite"/>
    </source>
</evidence>
<keyword evidence="10" id="KW-0968">Cytoplasmic vesicle</keyword>
<evidence type="ECO:0000256" key="10">
    <source>
        <dbReference type="ARBA" id="ARBA00023329"/>
    </source>
</evidence>
<dbReference type="Gene3D" id="1.20.1510.10">
    <property type="entry name" value="Cation efflux protein transmembrane domain"/>
    <property type="match status" value="1"/>
</dbReference>
<feature type="transmembrane region" description="Helical" evidence="12">
    <location>
        <begin position="141"/>
        <end position="161"/>
    </location>
</feature>
<gene>
    <name evidence="14" type="ORF">GCM10009741_14850</name>
</gene>
<dbReference type="Pfam" id="PF01545">
    <property type="entry name" value="Cation_efflux"/>
    <property type="match status" value="1"/>
</dbReference>
<dbReference type="InterPro" id="IPR027469">
    <property type="entry name" value="Cation_efflux_TMD_sf"/>
</dbReference>
<keyword evidence="4 12" id="KW-0812">Transmembrane</keyword>
<accession>A0ABP4L8C3</accession>
<feature type="transmembrane region" description="Helical" evidence="12">
    <location>
        <begin position="173"/>
        <end position="197"/>
    </location>
</feature>